<gene>
    <name evidence="2" type="ORF">ABE65_010400</name>
</gene>
<dbReference type="Proteomes" id="UP000076623">
    <property type="component" value="Chromosome"/>
</dbReference>
<keyword evidence="1" id="KW-1133">Transmembrane helix</keyword>
<feature type="transmembrane region" description="Helical" evidence="1">
    <location>
        <begin position="12"/>
        <end position="37"/>
    </location>
</feature>
<feature type="transmembrane region" description="Helical" evidence="1">
    <location>
        <begin position="44"/>
        <end position="61"/>
    </location>
</feature>
<keyword evidence="3" id="KW-1185">Reference proteome</keyword>
<name>A0A160IN14_9BACL</name>
<dbReference type="STRING" id="1221500.ABE65_010400"/>
<dbReference type="KEGG" id="fpn:ABE65_010400"/>
<protein>
    <submittedName>
        <fullName evidence="2">Uncharacterized protein</fullName>
    </submittedName>
</protein>
<proteinExistence type="predicted"/>
<keyword evidence="1" id="KW-0812">Transmembrane</keyword>
<sequence>MEEPVQILNLETLLPAAPIFILLIIFVVISLVVVIMTRKLPKQVTLLILGVSWTIGLMWWMNTL</sequence>
<dbReference type="AlphaFoldDB" id="A0A160IN14"/>
<evidence type="ECO:0000313" key="2">
    <source>
        <dbReference type="EMBL" id="ANC77190.1"/>
    </source>
</evidence>
<reference evidence="2 3" key="1">
    <citation type="submission" date="2016-04" db="EMBL/GenBank/DDBJ databases">
        <title>Complete genome sequence of Fictibacillus phosphorivorans G25-29, a strain toxic to nematodes.</title>
        <authorList>
            <person name="Zheng Z."/>
        </authorList>
    </citation>
    <scope>NUCLEOTIDE SEQUENCE [LARGE SCALE GENOMIC DNA]</scope>
    <source>
        <strain evidence="2 3">G25-29</strain>
    </source>
</reference>
<dbReference type="EMBL" id="CP015378">
    <property type="protein sequence ID" value="ANC77190.1"/>
    <property type="molecule type" value="Genomic_DNA"/>
</dbReference>
<evidence type="ECO:0000313" key="3">
    <source>
        <dbReference type="Proteomes" id="UP000076623"/>
    </source>
</evidence>
<organism evidence="2 3">
    <name type="scientific">Fictibacillus phosphorivorans</name>
    <dbReference type="NCBI Taxonomy" id="1221500"/>
    <lineage>
        <taxon>Bacteria</taxon>
        <taxon>Bacillati</taxon>
        <taxon>Bacillota</taxon>
        <taxon>Bacilli</taxon>
        <taxon>Bacillales</taxon>
        <taxon>Fictibacillaceae</taxon>
        <taxon>Fictibacillus</taxon>
    </lineage>
</organism>
<evidence type="ECO:0000256" key="1">
    <source>
        <dbReference type="SAM" id="Phobius"/>
    </source>
</evidence>
<keyword evidence="1" id="KW-0472">Membrane</keyword>
<accession>A0A160IN14</accession>